<keyword evidence="5 9" id="KW-0342">GTP-binding</keyword>
<dbReference type="InterPro" id="IPR004125">
    <property type="entry name" value="Signal_recog_particle_SRP54_M"/>
</dbReference>
<dbReference type="Gene3D" id="1.10.260.30">
    <property type="entry name" value="Signal recognition particle, SRP54 subunit, M-domain"/>
    <property type="match status" value="1"/>
</dbReference>
<keyword evidence="7 9" id="KW-0687">Ribonucleoprotein</keyword>
<comment type="caution">
    <text evidence="11">The sequence shown here is derived from an EMBL/GenBank/DDBJ whole genome shotgun (WGS) entry which is preliminary data.</text>
</comment>
<keyword evidence="3 9" id="KW-0378">Hydrolase</keyword>
<dbReference type="OrthoDB" id="9804720at2"/>
<dbReference type="STRING" id="447.Lboz_1054"/>
<dbReference type="PANTHER" id="PTHR11564">
    <property type="entry name" value="SIGNAL RECOGNITION PARTICLE 54K PROTEIN SRP54"/>
    <property type="match status" value="1"/>
</dbReference>
<evidence type="ECO:0000259" key="10">
    <source>
        <dbReference type="PROSITE" id="PS00300"/>
    </source>
</evidence>
<dbReference type="InterPro" id="IPR036891">
    <property type="entry name" value="Signal_recog_part_SRP54_M_sf"/>
</dbReference>
<reference evidence="11 12" key="1">
    <citation type="submission" date="2015-11" db="EMBL/GenBank/DDBJ databases">
        <title>Genomic analysis of 38 Legionella species identifies large and diverse effector repertoires.</title>
        <authorList>
            <person name="Burstein D."/>
            <person name="Amaro F."/>
            <person name="Zusman T."/>
            <person name="Lifshitz Z."/>
            <person name="Cohen O."/>
            <person name="Gilbert J.A."/>
            <person name="Pupko T."/>
            <person name="Shuman H.A."/>
            <person name="Segal G."/>
        </authorList>
    </citation>
    <scope>NUCLEOTIDE SEQUENCE [LARGE SCALE GENOMIC DNA]</scope>
    <source>
        <strain evidence="11 12">WIGA</strain>
    </source>
</reference>
<accession>A0A0W0RVL4</accession>
<dbReference type="Pfam" id="PF00448">
    <property type="entry name" value="SRP54"/>
    <property type="match status" value="1"/>
</dbReference>
<dbReference type="HAMAP" id="MF_00306">
    <property type="entry name" value="SRP54"/>
    <property type="match status" value="1"/>
</dbReference>
<dbReference type="EMBL" id="LNXU01000012">
    <property type="protein sequence ID" value="KTC75067.1"/>
    <property type="molecule type" value="Genomic_DNA"/>
</dbReference>
<dbReference type="CDD" id="cd18539">
    <property type="entry name" value="SRP_G"/>
    <property type="match status" value="1"/>
</dbReference>
<evidence type="ECO:0000256" key="9">
    <source>
        <dbReference type="HAMAP-Rule" id="MF_00306"/>
    </source>
</evidence>
<feature type="binding site" evidence="9">
    <location>
        <begin position="190"/>
        <end position="194"/>
    </location>
    <ligand>
        <name>GTP</name>
        <dbReference type="ChEBI" id="CHEBI:37565"/>
    </ligand>
</feature>
<dbReference type="GO" id="GO:0005525">
    <property type="term" value="F:GTP binding"/>
    <property type="evidence" value="ECO:0007669"/>
    <property type="project" value="UniProtKB-UniRule"/>
</dbReference>
<name>A0A0W0RVL4_LEGBO</name>
<gene>
    <name evidence="9 11" type="primary">ffh</name>
    <name evidence="11" type="ORF">Lboz_1054</name>
</gene>
<dbReference type="Proteomes" id="UP000054695">
    <property type="component" value="Unassembled WGS sequence"/>
</dbReference>
<dbReference type="InterPro" id="IPR013822">
    <property type="entry name" value="Signal_recog_particl_SRP54_hlx"/>
</dbReference>
<organism evidence="11 12">
    <name type="scientific">Legionella bozemanae</name>
    <name type="common">Fluoribacter bozemanae</name>
    <dbReference type="NCBI Taxonomy" id="447"/>
    <lineage>
        <taxon>Bacteria</taxon>
        <taxon>Pseudomonadati</taxon>
        <taxon>Pseudomonadota</taxon>
        <taxon>Gammaproteobacteria</taxon>
        <taxon>Legionellales</taxon>
        <taxon>Legionellaceae</taxon>
        <taxon>Legionella</taxon>
    </lineage>
</organism>
<dbReference type="GO" id="GO:0006614">
    <property type="term" value="P:SRP-dependent cotranslational protein targeting to membrane"/>
    <property type="evidence" value="ECO:0007669"/>
    <property type="project" value="InterPro"/>
</dbReference>
<evidence type="ECO:0000256" key="8">
    <source>
        <dbReference type="ARBA" id="ARBA00048027"/>
    </source>
</evidence>
<dbReference type="InterPro" id="IPR000897">
    <property type="entry name" value="SRP54_GTPase_dom"/>
</dbReference>
<comment type="subunit">
    <text evidence="9">Part of the signal recognition particle protein translocation system, which is composed of SRP and FtsY. SRP is a ribonucleoprotein composed of Ffh and a 4.5S RNA molecule.</text>
</comment>
<evidence type="ECO:0000256" key="4">
    <source>
        <dbReference type="ARBA" id="ARBA00022884"/>
    </source>
</evidence>
<dbReference type="SUPFAM" id="SSF52540">
    <property type="entry name" value="P-loop containing nucleoside triphosphate hydrolases"/>
    <property type="match status" value="1"/>
</dbReference>
<dbReference type="GO" id="GO:0008312">
    <property type="term" value="F:7S RNA binding"/>
    <property type="evidence" value="ECO:0007669"/>
    <property type="project" value="InterPro"/>
</dbReference>
<protein>
    <recommendedName>
        <fullName evidence="9">Signal recognition particle protein</fullName>
        <ecNumber evidence="9">3.6.5.4</ecNumber>
    </recommendedName>
    <alternativeName>
        <fullName evidence="9">Fifty-four homolog</fullName>
    </alternativeName>
</protein>
<dbReference type="InterPro" id="IPR027417">
    <property type="entry name" value="P-loop_NTPase"/>
</dbReference>
<dbReference type="EC" id="3.6.5.4" evidence="9"/>
<dbReference type="InterPro" id="IPR022941">
    <property type="entry name" value="SRP54"/>
</dbReference>
<dbReference type="InterPro" id="IPR003593">
    <property type="entry name" value="AAA+_ATPase"/>
</dbReference>
<sequence length="459" mass="50868">MFETLTERLTRTFKNLRGQGRLTEENVQHALREVRLSLLEADVALPVIKEFIEQVKQKALGQEVLTELNPDQAFIKIVHDELIHIMGDERAELNFKTQPPAVFLMAGLQGSGKTTSTAKLARYLKESENKKVMVVSVDVYRPAAIQQLKVLAEQIDVTFFPAEANEEPLAIAKKALDTAKKQYVDVLLVDTAGRLHIDTDMMNEIKGLHQALHPIETLFVVDSMTGQDAANTAKAFHETLPLTGVILTKTDGDARGGAALSVRQITGKPIKFIGSGEKVEALEPFHPERIASRILGMGDILTLIEEVERKADKQASEKLAKKLKKGKSFDLEDFKQQLLQMNNMGGIAGMMSKLPGVSQMMPQQAMKQVSDKAMAQTIAIINSMTPKERRIPKLIVGSRKKRIALGSGTQIQDVNKLLKQFEQMQKMMKKFTKPGGMQKMMRGIGGMAGLKGILPDDFK</sequence>
<dbReference type="SUPFAM" id="SSF47446">
    <property type="entry name" value="Signal peptide-binding domain"/>
    <property type="match status" value="1"/>
</dbReference>
<dbReference type="SMART" id="SM00963">
    <property type="entry name" value="SRP54_N"/>
    <property type="match status" value="1"/>
</dbReference>
<dbReference type="PATRIC" id="fig|447.4.peg.1134"/>
<dbReference type="Gene3D" id="3.40.50.300">
    <property type="entry name" value="P-loop containing nucleotide triphosphate hydrolases"/>
    <property type="match status" value="1"/>
</dbReference>
<comment type="subcellular location">
    <subcellularLocation>
        <location evidence="9">Cytoplasm</location>
    </subcellularLocation>
    <text evidence="9">The SRP-RNC complex is targeted to the cytoplasmic membrane.</text>
</comment>
<evidence type="ECO:0000256" key="2">
    <source>
        <dbReference type="ARBA" id="ARBA00022741"/>
    </source>
</evidence>
<keyword evidence="9" id="KW-0963">Cytoplasm</keyword>
<comment type="domain">
    <text evidence="9">Composed of three domains: the N-terminal N domain, which is responsible for interactions with the ribosome, the central G domain, which binds GTP, and the C-terminal M domain, which binds the RNA and the signal sequence of the RNC.</text>
</comment>
<keyword evidence="6 9" id="KW-0733">Signal recognition particle</keyword>
<evidence type="ECO:0000256" key="6">
    <source>
        <dbReference type="ARBA" id="ARBA00023135"/>
    </source>
</evidence>
<dbReference type="Gene3D" id="1.20.120.140">
    <property type="entry name" value="Signal recognition particle SRP54, nucleotide-binding domain"/>
    <property type="match status" value="1"/>
</dbReference>
<dbReference type="PANTHER" id="PTHR11564:SF5">
    <property type="entry name" value="SIGNAL RECOGNITION PARTICLE SUBUNIT SRP54"/>
    <property type="match status" value="1"/>
</dbReference>
<dbReference type="SMART" id="SM00382">
    <property type="entry name" value="AAA"/>
    <property type="match status" value="1"/>
</dbReference>
<dbReference type="GO" id="GO:0048500">
    <property type="term" value="C:signal recognition particle"/>
    <property type="evidence" value="ECO:0007669"/>
    <property type="project" value="UniProtKB-UniRule"/>
</dbReference>
<dbReference type="RefSeq" id="WP_058458734.1">
    <property type="nucleotide sequence ID" value="NZ_CAAAIY010000004.1"/>
</dbReference>
<feature type="binding site" evidence="9">
    <location>
        <begin position="107"/>
        <end position="114"/>
    </location>
    <ligand>
        <name>GTP</name>
        <dbReference type="ChEBI" id="CHEBI:37565"/>
    </ligand>
</feature>
<dbReference type="NCBIfam" id="TIGR00959">
    <property type="entry name" value="ffh"/>
    <property type="match status" value="1"/>
</dbReference>
<evidence type="ECO:0000313" key="12">
    <source>
        <dbReference type="Proteomes" id="UP000054695"/>
    </source>
</evidence>
<evidence type="ECO:0000256" key="7">
    <source>
        <dbReference type="ARBA" id="ARBA00023274"/>
    </source>
</evidence>
<dbReference type="InterPro" id="IPR004780">
    <property type="entry name" value="SRP"/>
</dbReference>
<dbReference type="AlphaFoldDB" id="A0A0W0RVL4"/>
<keyword evidence="12" id="KW-1185">Reference proteome</keyword>
<feature type="binding site" evidence="9">
    <location>
        <begin position="248"/>
        <end position="251"/>
    </location>
    <ligand>
        <name>GTP</name>
        <dbReference type="ChEBI" id="CHEBI:37565"/>
    </ligand>
</feature>
<keyword evidence="2 9" id="KW-0547">Nucleotide-binding</keyword>
<proteinExistence type="inferred from homology"/>
<dbReference type="PROSITE" id="PS00300">
    <property type="entry name" value="SRP54"/>
    <property type="match status" value="1"/>
</dbReference>
<dbReference type="SMART" id="SM00962">
    <property type="entry name" value="SRP54"/>
    <property type="match status" value="1"/>
</dbReference>
<dbReference type="GO" id="GO:0003924">
    <property type="term" value="F:GTPase activity"/>
    <property type="evidence" value="ECO:0007669"/>
    <property type="project" value="UniProtKB-UniRule"/>
</dbReference>
<evidence type="ECO:0000256" key="5">
    <source>
        <dbReference type="ARBA" id="ARBA00023134"/>
    </source>
</evidence>
<comment type="function">
    <text evidence="9">Involved in targeting and insertion of nascent membrane proteins into the cytoplasmic membrane. Binds to the hydrophobic signal sequence of the ribosome-nascent chain (RNC) as it emerges from the ribosomes. The SRP-RNC complex is then targeted to the cytoplasmic membrane where it interacts with the SRP receptor FtsY. Interaction with FtsY leads to the transfer of the RNC complex to the Sec translocase for insertion into the membrane, the hydrolysis of GTP by both Ffh and FtsY, and the dissociation of the SRP-FtsY complex into the individual components.</text>
</comment>
<feature type="domain" description="SRP54-type proteins GTP-binding" evidence="10">
    <location>
        <begin position="269"/>
        <end position="282"/>
    </location>
</feature>
<comment type="catalytic activity">
    <reaction evidence="8 9">
        <text>GTP + H2O = GDP + phosphate + H(+)</text>
        <dbReference type="Rhea" id="RHEA:19669"/>
        <dbReference type="ChEBI" id="CHEBI:15377"/>
        <dbReference type="ChEBI" id="CHEBI:15378"/>
        <dbReference type="ChEBI" id="CHEBI:37565"/>
        <dbReference type="ChEBI" id="CHEBI:43474"/>
        <dbReference type="ChEBI" id="CHEBI:58189"/>
        <dbReference type="EC" id="3.6.5.4"/>
    </reaction>
</comment>
<dbReference type="InterPro" id="IPR042101">
    <property type="entry name" value="SRP54_N_sf"/>
</dbReference>
<evidence type="ECO:0000256" key="1">
    <source>
        <dbReference type="ARBA" id="ARBA00005450"/>
    </source>
</evidence>
<dbReference type="FunFam" id="3.40.50.300:FF:000022">
    <property type="entry name" value="Signal recognition particle 54 kDa subunit"/>
    <property type="match status" value="1"/>
</dbReference>
<evidence type="ECO:0000256" key="3">
    <source>
        <dbReference type="ARBA" id="ARBA00022801"/>
    </source>
</evidence>
<comment type="similarity">
    <text evidence="1 9">Belongs to the GTP-binding SRP family. SRP54 subfamily.</text>
</comment>
<dbReference type="Pfam" id="PF02978">
    <property type="entry name" value="SRP_SPB"/>
    <property type="match status" value="1"/>
</dbReference>
<keyword evidence="4 9" id="KW-0694">RNA-binding</keyword>
<dbReference type="Pfam" id="PF02881">
    <property type="entry name" value="SRP54_N"/>
    <property type="match status" value="1"/>
</dbReference>
<evidence type="ECO:0000313" key="11">
    <source>
        <dbReference type="EMBL" id="KTC75067.1"/>
    </source>
</evidence>